<protein>
    <recommendedName>
        <fullName evidence="2">Apple domain-containing protein</fullName>
    </recommendedName>
</protein>
<organism evidence="3 4">
    <name type="scientific">Dreissena polymorpha</name>
    <name type="common">Zebra mussel</name>
    <name type="synonym">Mytilus polymorpha</name>
    <dbReference type="NCBI Taxonomy" id="45954"/>
    <lineage>
        <taxon>Eukaryota</taxon>
        <taxon>Metazoa</taxon>
        <taxon>Spiralia</taxon>
        <taxon>Lophotrochozoa</taxon>
        <taxon>Mollusca</taxon>
        <taxon>Bivalvia</taxon>
        <taxon>Autobranchia</taxon>
        <taxon>Heteroconchia</taxon>
        <taxon>Euheterodonta</taxon>
        <taxon>Imparidentia</taxon>
        <taxon>Neoheterodontei</taxon>
        <taxon>Myida</taxon>
        <taxon>Dreissenoidea</taxon>
        <taxon>Dreissenidae</taxon>
        <taxon>Dreissena</taxon>
    </lineage>
</organism>
<proteinExistence type="predicted"/>
<feature type="transmembrane region" description="Helical" evidence="1">
    <location>
        <begin position="6"/>
        <end position="25"/>
    </location>
</feature>
<dbReference type="Pfam" id="PF00024">
    <property type="entry name" value="PAN_1"/>
    <property type="match status" value="1"/>
</dbReference>
<dbReference type="Proteomes" id="UP000828390">
    <property type="component" value="Unassembled WGS sequence"/>
</dbReference>
<keyword evidence="1" id="KW-1133">Transmembrane helix</keyword>
<evidence type="ECO:0000256" key="1">
    <source>
        <dbReference type="SAM" id="Phobius"/>
    </source>
</evidence>
<reference evidence="3" key="2">
    <citation type="submission" date="2020-11" db="EMBL/GenBank/DDBJ databases">
        <authorList>
            <person name="McCartney M.A."/>
            <person name="Auch B."/>
            <person name="Kono T."/>
            <person name="Mallez S."/>
            <person name="Becker A."/>
            <person name="Gohl D.M."/>
            <person name="Silverstein K.A.T."/>
            <person name="Koren S."/>
            <person name="Bechman K.B."/>
            <person name="Herman A."/>
            <person name="Abrahante J.E."/>
            <person name="Garbe J."/>
        </authorList>
    </citation>
    <scope>NUCLEOTIDE SEQUENCE</scope>
    <source>
        <strain evidence="3">Duluth1</strain>
        <tissue evidence="3">Whole animal</tissue>
    </source>
</reference>
<feature type="transmembrane region" description="Helical" evidence="1">
    <location>
        <begin position="32"/>
        <end position="54"/>
    </location>
</feature>
<evidence type="ECO:0000259" key="2">
    <source>
        <dbReference type="Pfam" id="PF00024"/>
    </source>
</evidence>
<keyword evidence="1" id="KW-0812">Transmembrane</keyword>
<feature type="domain" description="Apple" evidence="2">
    <location>
        <begin position="68"/>
        <end position="102"/>
    </location>
</feature>
<reference evidence="3" key="1">
    <citation type="journal article" date="2019" name="bioRxiv">
        <title>The Genome of the Zebra Mussel, Dreissena polymorpha: A Resource for Invasive Species Research.</title>
        <authorList>
            <person name="McCartney M.A."/>
            <person name="Auch B."/>
            <person name="Kono T."/>
            <person name="Mallez S."/>
            <person name="Zhang Y."/>
            <person name="Obille A."/>
            <person name="Becker A."/>
            <person name="Abrahante J.E."/>
            <person name="Garbe J."/>
            <person name="Badalamenti J.P."/>
            <person name="Herman A."/>
            <person name="Mangelson H."/>
            <person name="Liachko I."/>
            <person name="Sullivan S."/>
            <person name="Sone E.D."/>
            <person name="Koren S."/>
            <person name="Silverstein K.A.T."/>
            <person name="Beckman K.B."/>
            <person name="Gohl D.M."/>
        </authorList>
    </citation>
    <scope>NUCLEOTIDE SEQUENCE</scope>
    <source>
        <strain evidence="3">Duluth1</strain>
        <tissue evidence="3">Whole animal</tissue>
    </source>
</reference>
<keyword evidence="1" id="KW-0472">Membrane</keyword>
<dbReference type="InterPro" id="IPR003609">
    <property type="entry name" value="Pan_app"/>
</dbReference>
<name>A0A9D4FES4_DREPO</name>
<evidence type="ECO:0000313" key="4">
    <source>
        <dbReference type="Proteomes" id="UP000828390"/>
    </source>
</evidence>
<comment type="caution">
    <text evidence="3">The sequence shown here is derived from an EMBL/GenBank/DDBJ whole genome shotgun (WGS) entry which is preliminary data.</text>
</comment>
<gene>
    <name evidence="3" type="ORF">DPMN_148804</name>
</gene>
<dbReference type="EMBL" id="JAIWYP010000007">
    <property type="protein sequence ID" value="KAH3795255.1"/>
    <property type="molecule type" value="Genomic_DNA"/>
</dbReference>
<dbReference type="AlphaFoldDB" id="A0A9D4FES4"/>
<evidence type="ECO:0000313" key="3">
    <source>
        <dbReference type="EMBL" id="KAH3795255.1"/>
    </source>
</evidence>
<accession>A0A9D4FES4</accession>
<keyword evidence="4" id="KW-1185">Reference proteome</keyword>
<sequence length="144" mass="16536">MLFILFLVLHYLLLLQLFLILHYLLPLLLLQLLFIFVLIIHYLFLLQLLLLLLLTNTTVPFHTITLPHAQCIERCWRTSSCTFMQYDENTSLCQLYTQTLPTPGAGTRQIVSMTDFSPAFPACTCAPGHMCVETSVGQQCMRLK</sequence>